<dbReference type="InterPro" id="IPR009781">
    <property type="entry name" value="DUF1345"/>
</dbReference>
<feature type="transmembrane region" description="Helical" evidence="1">
    <location>
        <begin position="84"/>
        <end position="103"/>
    </location>
</feature>
<accession>A0A3B7LV76</accession>
<dbReference type="EMBL" id="CP032134">
    <property type="protein sequence ID" value="AXY55647.1"/>
    <property type="molecule type" value="Genomic_DNA"/>
</dbReference>
<keyword evidence="1" id="KW-1133">Transmembrane helix</keyword>
<keyword evidence="1" id="KW-0812">Transmembrane</keyword>
<feature type="transmembrane region" description="Helical" evidence="1">
    <location>
        <begin position="18"/>
        <end position="37"/>
    </location>
</feature>
<evidence type="ECO:0000313" key="3">
    <source>
        <dbReference type="Proteomes" id="UP000263753"/>
    </source>
</evidence>
<keyword evidence="1" id="KW-0472">Membrane</keyword>
<feature type="transmembrane region" description="Helical" evidence="1">
    <location>
        <begin position="43"/>
        <end position="64"/>
    </location>
</feature>
<organism evidence="2 3">
    <name type="scientific">Acinetobacter chinensis</name>
    <dbReference type="NCBI Taxonomy" id="2004650"/>
    <lineage>
        <taxon>Bacteria</taxon>
        <taxon>Pseudomonadati</taxon>
        <taxon>Pseudomonadota</taxon>
        <taxon>Gammaproteobacteria</taxon>
        <taxon>Moraxellales</taxon>
        <taxon>Moraxellaceae</taxon>
        <taxon>Acinetobacter</taxon>
    </lineage>
</organism>
<protein>
    <submittedName>
        <fullName evidence="2">DUF1345 domain-containing protein</fullName>
    </submittedName>
</protein>
<proteinExistence type="predicted"/>
<evidence type="ECO:0000313" key="2">
    <source>
        <dbReference type="EMBL" id="AXY55647.1"/>
    </source>
</evidence>
<name>A0A3B7LV76_9GAMM</name>
<reference evidence="3" key="1">
    <citation type="submission" date="2018-09" db="EMBL/GenBank/DDBJ databases">
        <title>The complete genome of Acinetobacter sp. strain WCHAc010005.</title>
        <authorList>
            <person name="Hu Y."/>
            <person name="Long H."/>
            <person name="Feng Y."/>
            <person name="Zong Z."/>
        </authorList>
    </citation>
    <scope>NUCLEOTIDE SEQUENCE [LARGE SCALE GENOMIC DNA]</scope>
    <source>
        <strain evidence="3">WCHAc010005</strain>
    </source>
</reference>
<sequence>MPMRHIHRMKTGIQSRPYFFVTFLLTALLYIVIRLISEWHWSSAVLLSWNISVFIYLSITMKMLWSTTQQHILKRAQQQDGSKWIILLLVLLTLIMCFIAIFVELSDLPTDHLLKSRHLILSISTIIFAWFFMHTVFAVHYAHDFYLALDKDQDGGLDFPKTPQPLYPDFIYFSYVCGTSAQTADVSVTSRNMRVLNTLHILLAYGFNTTILAICINVAASLIMG</sequence>
<dbReference type="RefSeq" id="WP_087512706.1">
    <property type="nucleotide sequence ID" value="NZ_CP032134.1"/>
</dbReference>
<dbReference type="AlphaFoldDB" id="A0A3B7LV76"/>
<feature type="transmembrane region" description="Helical" evidence="1">
    <location>
        <begin position="119"/>
        <end position="142"/>
    </location>
</feature>
<evidence type="ECO:0000256" key="1">
    <source>
        <dbReference type="SAM" id="Phobius"/>
    </source>
</evidence>
<dbReference type="KEGG" id="achi:CDG60_02980"/>
<dbReference type="Proteomes" id="UP000263753">
    <property type="component" value="Chromosome"/>
</dbReference>
<dbReference type="Pfam" id="PF07077">
    <property type="entry name" value="DUF1345"/>
    <property type="match status" value="1"/>
</dbReference>
<feature type="transmembrane region" description="Helical" evidence="1">
    <location>
        <begin position="201"/>
        <end position="224"/>
    </location>
</feature>
<gene>
    <name evidence="2" type="ORF">CDG60_02980</name>
</gene>